<keyword evidence="2" id="KW-0282">Flagellum</keyword>
<dbReference type="SUPFAM" id="SSF101801">
    <property type="entry name" value="Surface presentation of antigens (SPOA)"/>
    <property type="match status" value="1"/>
</dbReference>
<dbReference type="EMBL" id="JABAIK010000011">
    <property type="protein sequence ID" value="NLS13705.1"/>
    <property type="molecule type" value="Genomic_DNA"/>
</dbReference>
<organism evidence="2 3">
    <name type="scientific">Vibrio agarilyticus</name>
    <dbReference type="NCBI Taxonomy" id="2726741"/>
    <lineage>
        <taxon>Bacteria</taxon>
        <taxon>Pseudomonadati</taxon>
        <taxon>Pseudomonadota</taxon>
        <taxon>Gammaproteobacteria</taxon>
        <taxon>Vibrionales</taxon>
        <taxon>Vibrionaceae</taxon>
        <taxon>Vibrio</taxon>
    </lineage>
</organism>
<dbReference type="InterPro" id="IPR036429">
    <property type="entry name" value="SpoA-like_sf"/>
</dbReference>
<reference evidence="2 3" key="1">
    <citation type="submission" date="2020-04" db="EMBL/GenBank/DDBJ databases">
        <title>Vibrio sp. SM6, a novel species isolated from seawater.</title>
        <authorList>
            <person name="Wang X."/>
        </authorList>
    </citation>
    <scope>NUCLEOTIDE SEQUENCE [LARGE SCALE GENOMIC DNA]</scope>
    <source>
        <strain evidence="2 3">SM6</strain>
    </source>
</reference>
<comment type="caution">
    <text evidence="2">The sequence shown here is derived from an EMBL/GenBank/DDBJ whole genome shotgun (WGS) entry which is preliminary data.</text>
</comment>
<sequence>MGTTVYSSKPELQAIDVELLGKPIHAVRDNLTAIIDAASLSLTNTLQDWLKTHHVNVTLQSVTLQTFNANTNRNPNACAQRHLEGGLAYVQLDDALLVALADRFYRAALTRTEAVLTSSDLRLQERISKVVASWIAPSNMWAPCAFEYPHGMGLRATLDIEMGEVHGQLILDLESQLIDTLIAQLGLQHDRLLTDEFNQALNHTPVRLNVLLSRKTLPLSEVLSLAPNDILPIELLNTVPVSIGNELLFHGRVADQEGQLVVILNHD</sequence>
<dbReference type="Proteomes" id="UP000535589">
    <property type="component" value="Unassembled WGS sequence"/>
</dbReference>
<accession>A0A7X8YHL2</accession>
<keyword evidence="3" id="KW-1185">Reference proteome</keyword>
<dbReference type="Gene3D" id="2.30.330.10">
    <property type="entry name" value="SpoA-like"/>
    <property type="match status" value="1"/>
</dbReference>
<dbReference type="AlphaFoldDB" id="A0A7X8YHL2"/>
<dbReference type="Pfam" id="PF01052">
    <property type="entry name" value="FliMN_C"/>
    <property type="match status" value="1"/>
</dbReference>
<evidence type="ECO:0000259" key="1">
    <source>
        <dbReference type="Pfam" id="PF01052"/>
    </source>
</evidence>
<keyword evidence="2" id="KW-0969">Cilium</keyword>
<feature type="domain" description="Flagellar motor switch protein FliN-like C-terminal" evidence="1">
    <location>
        <begin position="200"/>
        <end position="262"/>
    </location>
</feature>
<name>A0A7X8YHL2_9VIBR</name>
<gene>
    <name evidence="2" type="ORF">HGP28_12460</name>
</gene>
<keyword evidence="2" id="KW-0966">Cell projection</keyword>
<evidence type="ECO:0000313" key="3">
    <source>
        <dbReference type="Proteomes" id="UP000535589"/>
    </source>
</evidence>
<proteinExistence type="predicted"/>
<dbReference type="RefSeq" id="WP_168836796.1">
    <property type="nucleotide sequence ID" value="NZ_JABAIK010000011.1"/>
</dbReference>
<dbReference type="InterPro" id="IPR001543">
    <property type="entry name" value="FliN-like_C"/>
</dbReference>
<evidence type="ECO:0000313" key="2">
    <source>
        <dbReference type="EMBL" id="NLS13705.1"/>
    </source>
</evidence>
<protein>
    <submittedName>
        <fullName evidence="2">Flagellar motor switch protein FliM</fullName>
    </submittedName>
</protein>